<dbReference type="RefSeq" id="WP_122914764.1">
    <property type="nucleotide sequence ID" value="NZ_RHHT01000046.1"/>
</dbReference>
<dbReference type="GO" id="GO:0008757">
    <property type="term" value="F:S-adenosylmethionine-dependent methyltransferase activity"/>
    <property type="evidence" value="ECO:0007669"/>
    <property type="project" value="InterPro"/>
</dbReference>
<dbReference type="PANTHER" id="PTHR43591:SF24">
    <property type="entry name" value="2-METHOXY-6-POLYPRENYL-1,4-BENZOQUINOL METHYLASE, MITOCHONDRIAL"/>
    <property type="match status" value="1"/>
</dbReference>
<feature type="domain" description="Methyltransferase type 11" evidence="1">
    <location>
        <begin position="52"/>
        <end position="148"/>
    </location>
</feature>
<dbReference type="Proteomes" id="UP000281915">
    <property type="component" value="Unassembled WGS sequence"/>
</dbReference>
<evidence type="ECO:0000313" key="3">
    <source>
        <dbReference type="Proteomes" id="UP000281915"/>
    </source>
</evidence>
<protein>
    <submittedName>
        <fullName evidence="2">Class I SAM-dependent methyltransferase</fullName>
    </submittedName>
</protein>
<accession>A0A3M8CHT9</accession>
<name>A0A3M8CHT9_9BACL</name>
<comment type="caution">
    <text evidence="2">The sequence shown here is derived from an EMBL/GenBank/DDBJ whole genome shotgun (WGS) entry which is preliminary data.</text>
</comment>
<evidence type="ECO:0000259" key="1">
    <source>
        <dbReference type="Pfam" id="PF08241"/>
    </source>
</evidence>
<keyword evidence="2" id="KW-0808">Transferase</keyword>
<dbReference type="InterPro" id="IPR029063">
    <property type="entry name" value="SAM-dependent_MTases_sf"/>
</dbReference>
<dbReference type="EMBL" id="RHHT01000046">
    <property type="protein sequence ID" value="RNB75103.1"/>
    <property type="molecule type" value="Genomic_DNA"/>
</dbReference>
<evidence type="ECO:0000313" key="2">
    <source>
        <dbReference type="EMBL" id="RNB75103.1"/>
    </source>
</evidence>
<reference evidence="2 3" key="1">
    <citation type="submission" date="2018-10" db="EMBL/GenBank/DDBJ databases">
        <title>Phylogenomics of Brevibacillus.</title>
        <authorList>
            <person name="Dunlap C."/>
        </authorList>
    </citation>
    <scope>NUCLEOTIDE SEQUENCE [LARGE SCALE GENOMIC DNA]</scope>
    <source>
        <strain evidence="2 3">JCM 15085</strain>
    </source>
</reference>
<dbReference type="Gene3D" id="3.40.50.150">
    <property type="entry name" value="Vaccinia Virus protein VP39"/>
    <property type="match status" value="1"/>
</dbReference>
<dbReference type="AlphaFoldDB" id="A0A3M8CHT9"/>
<dbReference type="GO" id="GO:0032259">
    <property type="term" value="P:methylation"/>
    <property type="evidence" value="ECO:0007669"/>
    <property type="project" value="UniProtKB-KW"/>
</dbReference>
<dbReference type="InterPro" id="IPR013216">
    <property type="entry name" value="Methyltransf_11"/>
</dbReference>
<dbReference type="CDD" id="cd02440">
    <property type="entry name" value="AdoMet_MTases"/>
    <property type="match status" value="1"/>
</dbReference>
<keyword evidence="2" id="KW-0489">Methyltransferase</keyword>
<dbReference type="SUPFAM" id="SSF53335">
    <property type="entry name" value="S-adenosyl-L-methionine-dependent methyltransferases"/>
    <property type="match status" value="1"/>
</dbReference>
<sequence length="271" mass="31202">MPQKATNEQKQAVQEQFGKNAEHYVQSPSHAQGDDLALLKDWIEPQPQWIVLDIATGGGHVARTLAPHVRQVVATDLTRPMLEAASRANQRAGTKNILYVQADAEQLPFLDESFEAVTCRIAAHHFPQPEQFIREVSRVLRPGGRFLFIDNVVPADPELADFINRIEKMRDRSHGRCLSVEQWQQLFAANRLQVLRQRDRKKRFDFPAWVRRTSEGPQQEAAVEQFILEAKEQWQAYLEVKVENQRVLTHQLDEWMAICQKKGNDQHGDEV</sequence>
<proteinExistence type="predicted"/>
<dbReference type="Pfam" id="PF08241">
    <property type="entry name" value="Methyltransf_11"/>
    <property type="match status" value="1"/>
</dbReference>
<organism evidence="2 3">
    <name type="scientific">Brevibacillus panacihumi</name>
    <dbReference type="NCBI Taxonomy" id="497735"/>
    <lineage>
        <taxon>Bacteria</taxon>
        <taxon>Bacillati</taxon>
        <taxon>Bacillota</taxon>
        <taxon>Bacilli</taxon>
        <taxon>Bacillales</taxon>
        <taxon>Paenibacillaceae</taxon>
        <taxon>Brevibacillus</taxon>
    </lineage>
</organism>
<gene>
    <name evidence="2" type="ORF">EDM58_19280</name>
</gene>
<dbReference type="PANTHER" id="PTHR43591">
    <property type="entry name" value="METHYLTRANSFERASE"/>
    <property type="match status" value="1"/>
</dbReference>